<dbReference type="NCBIfam" id="TIGR01484">
    <property type="entry name" value="HAD-SF-IIB"/>
    <property type="match status" value="1"/>
</dbReference>
<dbReference type="InterPro" id="IPR036412">
    <property type="entry name" value="HAD-like_sf"/>
</dbReference>
<dbReference type="RefSeq" id="WP_145174059.1">
    <property type="nucleotide sequence ID" value="NZ_CP061538.1"/>
</dbReference>
<dbReference type="PANTHER" id="PTHR10000">
    <property type="entry name" value="PHOSPHOSERINE PHOSPHATASE"/>
    <property type="match status" value="1"/>
</dbReference>
<dbReference type="SUPFAM" id="SSF56784">
    <property type="entry name" value="HAD-like"/>
    <property type="match status" value="1"/>
</dbReference>
<gene>
    <name evidence="1" type="ORF">IDM48_01375</name>
</gene>
<dbReference type="KEGG" id="rama:IDM48_01375"/>
<sequence>MEQVRVHPPVRSNWVKEDGARYLVALDIDGTLVYHDGTMTDAVKLAVQDVVSAGHAVVIATGRSRQAALPIAEMLGIEHGYMVTSNGAVTLELSPKFDNGYRVLDTVKFNPTRAIALLQEKVPYAQMALESPSGEIFATDDFEDGSFGAKTTPVTKEEMLQHESATRVVVFADDVDPETFKKSIYEAGLHGVNYAVGWTAWLDLAAHGVSKASALEQIRRNLHIDPAHTVAMGDGHNDKEMIHWAARGVAMGEAPDEIIEAANDVTLSVYKDGVVPILQELL</sequence>
<keyword evidence="1" id="KW-0378">Hydrolase</keyword>
<dbReference type="PANTHER" id="PTHR10000:SF8">
    <property type="entry name" value="HAD SUPERFAMILY HYDROLASE-LIKE, TYPE 3"/>
    <property type="match status" value="1"/>
</dbReference>
<accession>A0A7H2BKD6</accession>
<dbReference type="Pfam" id="PF08282">
    <property type="entry name" value="Hydrolase_3"/>
    <property type="match status" value="1"/>
</dbReference>
<dbReference type="Gene3D" id="3.40.50.1000">
    <property type="entry name" value="HAD superfamily/HAD-like"/>
    <property type="match status" value="1"/>
</dbReference>
<dbReference type="GO" id="GO:0005829">
    <property type="term" value="C:cytosol"/>
    <property type="evidence" value="ECO:0007669"/>
    <property type="project" value="TreeGrafter"/>
</dbReference>
<dbReference type="AlphaFoldDB" id="A0A7H2BKD6"/>
<dbReference type="InterPro" id="IPR000150">
    <property type="entry name" value="Cof"/>
</dbReference>
<evidence type="ECO:0000313" key="1">
    <source>
        <dbReference type="EMBL" id="QNV40132.1"/>
    </source>
</evidence>
<dbReference type="InterPro" id="IPR023214">
    <property type="entry name" value="HAD_sf"/>
</dbReference>
<reference evidence="1 2" key="1">
    <citation type="submission" date="2020-09" db="EMBL/GenBank/DDBJ databases">
        <title>Investigation of environmental microbe.</title>
        <authorList>
            <person name="Ou Y."/>
            <person name="Kang Q."/>
        </authorList>
    </citation>
    <scope>NUCLEOTIDE SEQUENCE [LARGE SCALE GENOMIC DNA]</scope>
    <source>
        <strain evidence="1 2">KJZ-9</strain>
    </source>
</reference>
<proteinExistence type="predicted"/>
<organism evidence="1 2">
    <name type="scientific">Rothia amarae</name>
    <dbReference type="NCBI Taxonomy" id="169480"/>
    <lineage>
        <taxon>Bacteria</taxon>
        <taxon>Bacillati</taxon>
        <taxon>Actinomycetota</taxon>
        <taxon>Actinomycetes</taxon>
        <taxon>Micrococcales</taxon>
        <taxon>Micrococcaceae</taxon>
        <taxon>Rothia</taxon>
    </lineage>
</organism>
<dbReference type="GO" id="GO:0000287">
    <property type="term" value="F:magnesium ion binding"/>
    <property type="evidence" value="ECO:0007669"/>
    <property type="project" value="TreeGrafter"/>
</dbReference>
<dbReference type="EMBL" id="CP061538">
    <property type="protein sequence ID" value="QNV40132.1"/>
    <property type="molecule type" value="Genomic_DNA"/>
</dbReference>
<dbReference type="Proteomes" id="UP000516421">
    <property type="component" value="Chromosome"/>
</dbReference>
<dbReference type="NCBIfam" id="TIGR00099">
    <property type="entry name" value="Cof-subfamily"/>
    <property type="match status" value="1"/>
</dbReference>
<dbReference type="Gene3D" id="3.30.1240.10">
    <property type="match status" value="1"/>
</dbReference>
<dbReference type="InterPro" id="IPR006379">
    <property type="entry name" value="HAD-SF_hydro_IIB"/>
</dbReference>
<evidence type="ECO:0000313" key="2">
    <source>
        <dbReference type="Proteomes" id="UP000516421"/>
    </source>
</evidence>
<name>A0A7H2BKD6_9MICC</name>
<protein>
    <submittedName>
        <fullName evidence="1">Cof-type HAD-IIB family hydrolase</fullName>
    </submittedName>
</protein>
<dbReference type="PROSITE" id="PS01229">
    <property type="entry name" value="COF_2"/>
    <property type="match status" value="1"/>
</dbReference>
<keyword evidence="2" id="KW-1185">Reference proteome</keyword>
<dbReference type="GO" id="GO:0016791">
    <property type="term" value="F:phosphatase activity"/>
    <property type="evidence" value="ECO:0007669"/>
    <property type="project" value="TreeGrafter"/>
</dbReference>